<dbReference type="Gene3D" id="3.40.50.1820">
    <property type="entry name" value="alpha/beta hydrolase"/>
    <property type="match status" value="1"/>
</dbReference>
<dbReference type="SUPFAM" id="SSF53474">
    <property type="entry name" value="alpha/beta-Hydrolases"/>
    <property type="match status" value="1"/>
</dbReference>
<reference evidence="4 5" key="1">
    <citation type="submission" date="2016-10" db="EMBL/GenBank/DDBJ databases">
        <authorList>
            <person name="de Groot N.N."/>
        </authorList>
    </citation>
    <scope>NUCLEOTIDE SEQUENCE [LARGE SCALE GENOMIC DNA]</scope>
    <source>
        <strain evidence="4 5">CGMCC 4.3491</strain>
    </source>
</reference>
<sequence length="335" mass="35610">MIVPRSAHPLLDPELATALAQLPADIRSTITADAIPRLRREQTGEVTQRMLDDAGIEADDAVVTGYDGAEIGVTILRPKGRTGTGAGFYHVHGGGMILGDRWTGVTALFDALHRFNAVAVTVEYRLAPEFPDPTPIEDCYAGLLWMDRHAGELGVDPDRLMIVGGSAGGGLAAGTALLARDRHGPALCGQLLMYPMLDDRETTTSTSSHQADGGGPWNRESNRTGWTALLGERRGTDAVSIYAAPARATDLSGLPPAFIDCGSAEIFRDEDVAYASAIWAAGGDAELHVWPGGFHAFDVFVPESSLARRMIRARQEWLARILGSGVSRGTPGGMP</sequence>
<name>A0A1H3S0T0_9MICO</name>
<dbReference type="OrthoDB" id="9803828at2"/>
<dbReference type="PANTHER" id="PTHR48081:SF8">
    <property type="entry name" value="ALPHA_BETA HYDROLASE FOLD-3 DOMAIN-CONTAINING PROTEIN-RELATED"/>
    <property type="match status" value="1"/>
</dbReference>
<dbReference type="GO" id="GO:0016787">
    <property type="term" value="F:hydrolase activity"/>
    <property type="evidence" value="ECO:0007669"/>
    <property type="project" value="UniProtKB-KW"/>
</dbReference>
<evidence type="ECO:0000256" key="2">
    <source>
        <dbReference type="SAM" id="MobiDB-lite"/>
    </source>
</evidence>
<feature type="domain" description="Alpha/beta hydrolase fold-3" evidence="3">
    <location>
        <begin position="90"/>
        <end position="297"/>
    </location>
</feature>
<dbReference type="EMBL" id="FNPZ01000003">
    <property type="protein sequence ID" value="SDZ31387.1"/>
    <property type="molecule type" value="Genomic_DNA"/>
</dbReference>
<proteinExistence type="predicted"/>
<dbReference type="Proteomes" id="UP000198891">
    <property type="component" value="Unassembled WGS sequence"/>
</dbReference>
<evidence type="ECO:0000313" key="4">
    <source>
        <dbReference type="EMBL" id="SDZ31387.1"/>
    </source>
</evidence>
<keyword evidence="5" id="KW-1185">Reference proteome</keyword>
<organism evidence="4 5">
    <name type="scientific">Herbiconiux ginsengi</name>
    <dbReference type="NCBI Taxonomy" id="381665"/>
    <lineage>
        <taxon>Bacteria</taxon>
        <taxon>Bacillati</taxon>
        <taxon>Actinomycetota</taxon>
        <taxon>Actinomycetes</taxon>
        <taxon>Micrococcales</taxon>
        <taxon>Microbacteriaceae</taxon>
        <taxon>Herbiconiux</taxon>
    </lineage>
</organism>
<accession>A0A1H3S0T0</accession>
<feature type="region of interest" description="Disordered" evidence="2">
    <location>
        <begin position="202"/>
        <end position="223"/>
    </location>
</feature>
<dbReference type="AlphaFoldDB" id="A0A1H3S0T0"/>
<dbReference type="PANTHER" id="PTHR48081">
    <property type="entry name" value="AB HYDROLASE SUPERFAMILY PROTEIN C4A8.06C"/>
    <property type="match status" value="1"/>
</dbReference>
<protein>
    <submittedName>
        <fullName evidence="4">Acetyl esterase/lipase</fullName>
    </submittedName>
</protein>
<dbReference type="RefSeq" id="WP_092555564.1">
    <property type="nucleotide sequence ID" value="NZ_FNPZ01000003.1"/>
</dbReference>
<dbReference type="InterPro" id="IPR050300">
    <property type="entry name" value="GDXG_lipolytic_enzyme"/>
</dbReference>
<gene>
    <name evidence="4" type="ORF">SAMN05216554_3212</name>
</gene>
<evidence type="ECO:0000256" key="1">
    <source>
        <dbReference type="ARBA" id="ARBA00022801"/>
    </source>
</evidence>
<dbReference type="STRING" id="381665.SAMN05216554_3212"/>
<dbReference type="InterPro" id="IPR029058">
    <property type="entry name" value="AB_hydrolase_fold"/>
</dbReference>
<evidence type="ECO:0000313" key="5">
    <source>
        <dbReference type="Proteomes" id="UP000198891"/>
    </source>
</evidence>
<evidence type="ECO:0000259" key="3">
    <source>
        <dbReference type="Pfam" id="PF07859"/>
    </source>
</evidence>
<dbReference type="Pfam" id="PF07859">
    <property type="entry name" value="Abhydrolase_3"/>
    <property type="match status" value="1"/>
</dbReference>
<dbReference type="InterPro" id="IPR013094">
    <property type="entry name" value="AB_hydrolase_3"/>
</dbReference>
<keyword evidence="1" id="KW-0378">Hydrolase</keyword>